<feature type="domain" description="PAS" evidence="7">
    <location>
        <begin position="273"/>
        <end position="343"/>
    </location>
</feature>
<dbReference type="InterPro" id="IPR003594">
    <property type="entry name" value="HATPase_dom"/>
</dbReference>
<dbReference type="Pfam" id="PF08448">
    <property type="entry name" value="PAS_4"/>
    <property type="match status" value="2"/>
</dbReference>
<evidence type="ECO:0000259" key="7">
    <source>
        <dbReference type="PROSITE" id="PS50112"/>
    </source>
</evidence>
<dbReference type="SUPFAM" id="SSF55874">
    <property type="entry name" value="ATPase domain of HSP90 chaperone/DNA topoisomerase II/histidine kinase"/>
    <property type="match status" value="1"/>
</dbReference>
<evidence type="ECO:0000259" key="5">
    <source>
        <dbReference type="PROSITE" id="PS50109"/>
    </source>
</evidence>
<keyword evidence="3 4" id="KW-0597">Phosphoprotein</keyword>
<dbReference type="EMBL" id="PIPX01000002">
    <property type="protein sequence ID" value="RUO53408.1"/>
    <property type="molecule type" value="Genomic_DNA"/>
</dbReference>
<evidence type="ECO:0000313" key="9">
    <source>
        <dbReference type="EMBL" id="RUO53408.1"/>
    </source>
</evidence>
<dbReference type="Pfam" id="PF08447">
    <property type="entry name" value="PAS_3"/>
    <property type="match status" value="1"/>
</dbReference>
<evidence type="ECO:0000256" key="1">
    <source>
        <dbReference type="ARBA" id="ARBA00000085"/>
    </source>
</evidence>
<dbReference type="PRINTS" id="PR00344">
    <property type="entry name" value="BCTRLSENSOR"/>
</dbReference>
<dbReference type="SUPFAM" id="SSF47384">
    <property type="entry name" value="Homodimeric domain of signal transducing histidine kinase"/>
    <property type="match status" value="1"/>
</dbReference>
<gene>
    <name evidence="9" type="ORF">CWI70_09480</name>
</gene>
<evidence type="ECO:0000259" key="6">
    <source>
        <dbReference type="PROSITE" id="PS50110"/>
    </source>
</evidence>
<sequence length="763" mass="85339">MTDSAVDFDLIFNALGTPVMILEPEQLTIVAASSGYLQATMRTADDIIGKYLFDAFPDDPDDQDVSGTTSLKQSIERVIATQQPHTMGIVRYPIPRPPEQGGGFVERFWQVTNSPIFNPKGKLQCLLHAVVDVTAQVRAEQTAEQASTLARLAGRFAKLGWWRYTITPAQLFWSDETAAIHDEEPGFAPEVADAISFYKPEYRTKVAEAFQRCLEHGTPFDIVTELITAKNRELWVRSIGEAERDADGNIISVRGAFQDITDLVEARTMAAEVNQQLKETLEHISDAFFMLDHDWRFVFVNHQAERLLQTTEQELLGHTIWDKFPEAVGTVFEREYRRAVTEKETTRFTEFYAPLDYWVEVNAYPSKDGLAVYFRDVTAQIEVDERLRQAQKMEAVGQLTGGVAHDFNNLLTVILGNAELIAEQLPADNRLHALAEMTVNAAERGSELTNRLLAFARRQPLEPKPTQVNGLLDNMLPLLKRTLSEGIKIDYLPDENLWLTEVDTPQLESAVLNLAINARDAMDGHGKLTIETRNTQLDDSYSELHGEIEAGDYTAIIISDTGSGMKPEVIRQAFEPFFTTKERGKGSGLGLSMVYGFVKQSHGHIKIYSEVSHGTTVKIYLPRCLSHSEAVAADASTAIQQGGNERILVVEDDDLVRQHVISQLEELGYQVQPAQSGDEALQLLDKSSFDLLFSDVVMPGELNGPKLVALAQQRYPDMKVLFTSGYTENAIVHHGRLDPGVKLLSKPYRRQELADKIREALDS</sequence>
<dbReference type="PANTHER" id="PTHR43065">
    <property type="entry name" value="SENSOR HISTIDINE KINASE"/>
    <property type="match status" value="1"/>
</dbReference>
<comment type="caution">
    <text evidence="9">The sequence shown here is derived from an EMBL/GenBank/DDBJ whole genome shotgun (WGS) entry which is preliminary data.</text>
</comment>
<evidence type="ECO:0000313" key="10">
    <source>
        <dbReference type="Proteomes" id="UP000287649"/>
    </source>
</evidence>
<dbReference type="Gene3D" id="3.30.565.10">
    <property type="entry name" value="Histidine kinase-like ATPase, C-terminal domain"/>
    <property type="match status" value="1"/>
</dbReference>
<dbReference type="InterPro" id="IPR013656">
    <property type="entry name" value="PAS_4"/>
</dbReference>
<dbReference type="InterPro" id="IPR003661">
    <property type="entry name" value="HisK_dim/P_dom"/>
</dbReference>
<dbReference type="CDD" id="cd00130">
    <property type="entry name" value="PAS"/>
    <property type="match status" value="2"/>
</dbReference>
<dbReference type="InterPro" id="IPR004358">
    <property type="entry name" value="Sig_transdc_His_kin-like_C"/>
</dbReference>
<evidence type="ECO:0000256" key="2">
    <source>
        <dbReference type="ARBA" id="ARBA00012438"/>
    </source>
</evidence>
<evidence type="ECO:0000259" key="8">
    <source>
        <dbReference type="PROSITE" id="PS50113"/>
    </source>
</evidence>
<dbReference type="SMART" id="SM00448">
    <property type="entry name" value="REC"/>
    <property type="match status" value="1"/>
</dbReference>
<dbReference type="GO" id="GO:0000155">
    <property type="term" value="F:phosphorelay sensor kinase activity"/>
    <property type="evidence" value="ECO:0007669"/>
    <property type="project" value="InterPro"/>
</dbReference>
<dbReference type="NCBIfam" id="TIGR00229">
    <property type="entry name" value="sensory_box"/>
    <property type="match status" value="1"/>
</dbReference>
<dbReference type="Pfam" id="PF00072">
    <property type="entry name" value="Response_reg"/>
    <property type="match status" value="1"/>
</dbReference>
<dbReference type="Proteomes" id="UP000287649">
    <property type="component" value="Unassembled WGS sequence"/>
</dbReference>
<keyword evidence="10" id="KW-1185">Reference proteome</keyword>
<dbReference type="Gene3D" id="1.10.287.130">
    <property type="match status" value="1"/>
</dbReference>
<dbReference type="PROSITE" id="PS50110">
    <property type="entry name" value="RESPONSE_REGULATORY"/>
    <property type="match status" value="1"/>
</dbReference>
<keyword evidence="9" id="KW-0808">Transferase</keyword>
<comment type="catalytic activity">
    <reaction evidence="1">
        <text>ATP + protein L-histidine = ADP + protein N-phospho-L-histidine.</text>
        <dbReference type="EC" id="2.7.13.3"/>
    </reaction>
</comment>
<dbReference type="InterPro" id="IPR035965">
    <property type="entry name" value="PAS-like_dom_sf"/>
</dbReference>
<protein>
    <recommendedName>
        <fullName evidence="2">histidine kinase</fullName>
        <ecNumber evidence="2">2.7.13.3</ecNumber>
    </recommendedName>
</protein>
<keyword evidence="9" id="KW-0418">Kinase</keyword>
<proteinExistence type="predicted"/>
<organism evidence="9 10">
    <name type="scientific">Pseudidiomarina homiensis</name>
    <dbReference type="NCBI Taxonomy" id="364198"/>
    <lineage>
        <taxon>Bacteria</taxon>
        <taxon>Pseudomonadati</taxon>
        <taxon>Pseudomonadota</taxon>
        <taxon>Gammaproteobacteria</taxon>
        <taxon>Alteromonadales</taxon>
        <taxon>Idiomarinaceae</taxon>
        <taxon>Pseudidiomarina</taxon>
    </lineage>
</organism>
<reference evidence="10" key="1">
    <citation type="journal article" date="2018" name="Front. Microbiol.">
        <title>Genome-Based Analysis Reveals the Taxonomy and Diversity of the Family Idiomarinaceae.</title>
        <authorList>
            <person name="Liu Y."/>
            <person name="Lai Q."/>
            <person name="Shao Z."/>
        </authorList>
    </citation>
    <scope>NUCLEOTIDE SEQUENCE [LARGE SCALE GENOMIC DNA]</scope>
    <source>
        <strain evidence="10">PO-M2</strain>
    </source>
</reference>
<evidence type="ECO:0000256" key="3">
    <source>
        <dbReference type="ARBA" id="ARBA00022553"/>
    </source>
</evidence>
<dbReference type="PANTHER" id="PTHR43065:SF49">
    <property type="entry name" value="HISTIDINE KINASE"/>
    <property type="match status" value="1"/>
</dbReference>
<name>A0A432XXD8_9GAMM</name>
<dbReference type="InterPro" id="IPR013655">
    <property type="entry name" value="PAS_fold_3"/>
</dbReference>
<evidence type="ECO:0000256" key="4">
    <source>
        <dbReference type="PROSITE-ProRule" id="PRU00169"/>
    </source>
</evidence>
<dbReference type="OrthoDB" id="9772100at2"/>
<dbReference type="SUPFAM" id="SSF52172">
    <property type="entry name" value="CheY-like"/>
    <property type="match status" value="1"/>
</dbReference>
<dbReference type="Gene3D" id="3.30.450.20">
    <property type="entry name" value="PAS domain"/>
    <property type="match status" value="3"/>
</dbReference>
<feature type="domain" description="Histidine kinase" evidence="5">
    <location>
        <begin position="402"/>
        <end position="625"/>
    </location>
</feature>
<dbReference type="CDD" id="cd00082">
    <property type="entry name" value="HisKA"/>
    <property type="match status" value="1"/>
</dbReference>
<dbReference type="RefSeq" id="WP_126773051.1">
    <property type="nucleotide sequence ID" value="NZ_PIPX01000002.1"/>
</dbReference>
<dbReference type="SMART" id="SM00091">
    <property type="entry name" value="PAS"/>
    <property type="match status" value="2"/>
</dbReference>
<accession>A0A432XXD8</accession>
<feature type="domain" description="PAC" evidence="8">
    <location>
        <begin position="220"/>
        <end position="272"/>
    </location>
</feature>
<dbReference type="PROSITE" id="PS50112">
    <property type="entry name" value="PAS"/>
    <property type="match status" value="1"/>
</dbReference>
<feature type="domain" description="Response regulatory" evidence="6">
    <location>
        <begin position="646"/>
        <end position="761"/>
    </location>
</feature>
<dbReference type="InterPro" id="IPR000014">
    <property type="entry name" value="PAS"/>
</dbReference>
<feature type="modified residue" description="4-aspartylphosphate" evidence="4">
    <location>
        <position position="695"/>
    </location>
</feature>
<dbReference type="EC" id="2.7.13.3" evidence="2"/>
<dbReference type="InterPro" id="IPR005467">
    <property type="entry name" value="His_kinase_dom"/>
</dbReference>
<dbReference type="SMART" id="SM00387">
    <property type="entry name" value="HATPase_c"/>
    <property type="match status" value="1"/>
</dbReference>
<dbReference type="Pfam" id="PF02518">
    <property type="entry name" value="HATPase_c"/>
    <property type="match status" value="1"/>
</dbReference>
<dbReference type="CDD" id="cd18161">
    <property type="entry name" value="REC_hyHK_blue-like"/>
    <property type="match status" value="1"/>
</dbReference>
<dbReference type="InterPro" id="IPR036890">
    <property type="entry name" value="HATPase_C_sf"/>
</dbReference>
<dbReference type="SMART" id="SM00388">
    <property type="entry name" value="HisKA"/>
    <property type="match status" value="1"/>
</dbReference>
<dbReference type="AlphaFoldDB" id="A0A432XXD8"/>
<dbReference type="InterPro" id="IPR001789">
    <property type="entry name" value="Sig_transdc_resp-reg_receiver"/>
</dbReference>
<dbReference type="PROSITE" id="PS50109">
    <property type="entry name" value="HIS_KIN"/>
    <property type="match status" value="1"/>
</dbReference>
<dbReference type="Pfam" id="PF00512">
    <property type="entry name" value="HisKA"/>
    <property type="match status" value="1"/>
</dbReference>
<dbReference type="SUPFAM" id="SSF55785">
    <property type="entry name" value="PYP-like sensor domain (PAS domain)"/>
    <property type="match status" value="3"/>
</dbReference>
<dbReference type="Gene3D" id="3.40.50.2300">
    <property type="match status" value="1"/>
</dbReference>
<dbReference type="InterPro" id="IPR011006">
    <property type="entry name" value="CheY-like_superfamily"/>
</dbReference>
<dbReference type="InterPro" id="IPR000700">
    <property type="entry name" value="PAS-assoc_C"/>
</dbReference>
<dbReference type="InterPro" id="IPR036097">
    <property type="entry name" value="HisK_dim/P_sf"/>
</dbReference>
<dbReference type="PROSITE" id="PS50113">
    <property type="entry name" value="PAC"/>
    <property type="match status" value="1"/>
</dbReference>